<evidence type="ECO:0008006" key="4">
    <source>
        <dbReference type="Google" id="ProtNLM"/>
    </source>
</evidence>
<dbReference type="EMBL" id="FRAL01000003">
    <property type="protein sequence ID" value="SHK53819.1"/>
    <property type="molecule type" value="Genomic_DNA"/>
</dbReference>
<protein>
    <recommendedName>
        <fullName evidence="4">Prophage minor tail protein Z (GPZ)</fullName>
    </recommendedName>
</protein>
<evidence type="ECO:0000313" key="3">
    <source>
        <dbReference type="Proteomes" id="UP000184248"/>
    </source>
</evidence>
<dbReference type="AlphaFoldDB" id="A0A1M6TAD9"/>
<name>A0A1M6TAD9_9GAMM</name>
<reference evidence="3" key="1">
    <citation type="submission" date="2016-11" db="EMBL/GenBank/DDBJ databases">
        <authorList>
            <person name="Varghese N."/>
            <person name="Submissions S."/>
        </authorList>
    </citation>
    <scope>NUCLEOTIDE SEQUENCE [LARGE SCALE GENOMIC DNA]</scope>
    <source>
        <strain evidence="3">ALO Sharm</strain>
    </source>
</reference>
<keyword evidence="3" id="KW-1185">Reference proteome</keyword>
<evidence type="ECO:0000256" key="1">
    <source>
        <dbReference type="SAM" id="MobiDB-lite"/>
    </source>
</evidence>
<dbReference type="Proteomes" id="UP000184248">
    <property type="component" value="Unassembled WGS sequence"/>
</dbReference>
<organism evidence="2 3">
    <name type="scientific">Halomonas caseinilytica</name>
    <dbReference type="NCBI Taxonomy" id="438744"/>
    <lineage>
        <taxon>Bacteria</taxon>
        <taxon>Pseudomonadati</taxon>
        <taxon>Pseudomonadota</taxon>
        <taxon>Gammaproteobacteria</taxon>
        <taxon>Oceanospirillales</taxon>
        <taxon>Halomonadaceae</taxon>
        <taxon>Halomonas</taxon>
    </lineage>
</organism>
<dbReference type="OrthoDB" id="6165737at2"/>
<sequence length="200" mass="23299">MFDVRFDIRDLEKLRKRFDPRDVEKALQRAVDATSRKAATHISRDIRGTYTLKARDIKKRLKIERVRRDATRALLYTGRRLPLEQFSPKRKWVSVSPRRKVRSGPRKGKLARRQGVTVRVRKDKGRQLVPGGWYAKDRILRRADQDDNASQPRMQFGPSVPGMVAYPETIEGAQDLVRRDLPQEFSDRLEHILSEKAGQV</sequence>
<proteinExistence type="predicted"/>
<feature type="region of interest" description="Disordered" evidence="1">
    <location>
        <begin position="143"/>
        <end position="162"/>
    </location>
</feature>
<dbReference type="RefSeq" id="WP_064699326.1">
    <property type="nucleotide sequence ID" value="NZ_BDEO01000006.1"/>
</dbReference>
<evidence type="ECO:0000313" key="2">
    <source>
        <dbReference type="EMBL" id="SHK53819.1"/>
    </source>
</evidence>
<accession>A0A1M6TAD9</accession>
<gene>
    <name evidence="2" type="ORF">SAMN05192556_103266</name>
</gene>